<accession>A0A4C2A868</accession>
<proteinExistence type="predicted"/>
<comment type="caution">
    <text evidence="1">The sequence shown here is derived from an EMBL/GenBank/DDBJ whole genome shotgun (WGS) entry which is preliminary data.</text>
</comment>
<sequence length="311" mass="33929">MGRKAKSTRIEIEIDADEIESSVGPTPKLRVRPGLRIESKARPGSLTTLKPNYPFGASAPGGRRGGGARNFVNLSVRLIKGYCREPAPATCRRGHVLLAVVYDPVTIAGVRAVALAARGGAAGPRARGGRVRGRGGRQRSPLGWAMGGTQRLAAVAAVSHARHYYNQTQSQVLQSESFHYNVNIFFVRELDSRHFTTEAQTFLSLRGILIFRPGARLISIGSRRDGMGSGSVGECSGRADRKYVVTSLRPQRGCTFPSPAMPLAERPDILVIFLQLNEFFITDHSRDYCGIAHQRPEVSEVSEVPEVPTRR</sequence>
<gene>
    <name evidence="1" type="ORF">EVAR_83297_1</name>
</gene>
<keyword evidence="2" id="KW-1185">Reference proteome</keyword>
<reference evidence="1 2" key="1">
    <citation type="journal article" date="2019" name="Commun. Biol.">
        <title>The bagworm genome reveals a unique fibroin gene that provides high tensile strength.</title>
        <authorList>
            <person name="Kono N."/>
            <person name="Nakamura H."/>
            <person name="Ohtoshi R."/>
            <person name="Tomita M."/>
            <person name="Numata K."/>
            <person name="Arakawa K."/>
        </authorList>
    </citation>
    <scope>NUCLEOTIDE SEQUENCE [LARGE SCALE GENOMIC DNA]</scope>
</reference>
<protein>
    <submittedName>
        <fullName evidence="1">Uncharacterized protein</fullName>
    </submittedName>
</protein>
<organism evidence="1 2">
    <name type="scientific">Eumeta variegata</name>
    <name type="common">Bagworm moth</name>
    <name type="synonym">Eumeta japonica</name>
    <dbReference type="NCBI Taxonomy" id="151549"/>
    <lineage>
        <taxon>Eukaryota</taxon>
        <taxon>Metazoa</taxon>
        <taxon>Ecdysozoa</taxon>
        <taxon>Arthropoda</taxon>
        <taxon>Hexapoda</taxon>
        <taxon>Insecta</taxon>
        <taxon>Pterygota</taxon>
        <taxon>Neoptera</taxon>
        <taxon>Endopterygota</taxon>
        <taxon>Lepidoptera</taxon>
        <taxon>Glossata</taxon>
        <taxon>Ditrysia</taxon>
        <taxon>Tineoidea</taxon>
        <taxon>Psychidae</taxon>
        <taxon>Oiketicinae</taxon>
        <taxon>Eumeta</taxon>
    </lineage>
</organism>
<name>A0A4C2A868_EUMVA</name>
<dbReference type="EMBL" id="BGZK01002620">
    <property type="protein sequence ID" value="GBP95379.1"/>
    <property type="molecule type" value="Genomic_DNA"/>
</dbReference>
<evidence type="ECO:0000313" key="1">
    <source>
        <dbReference type="EMBL" id="GBP95379.1"/>
    </source>
</evidence>
<evidence type="ECO:0000313" key="2">
    <source>
        <dbReference type="Proteomes" id="UP000299102"/>
    </source>
</evidence>
<dbReference type="AlphaFoldDB" id="A0A4C2A868"/>
<dbReference type="Proteomes" id="UP000299102">
    <property type="component" value="Unassembled WGS sequence"/>
</dbReference>
<dbReference type="OrthoDB" id="7446149at2759"/>